<comment type="subcellular location">
    <subcellularLocation>
        <location evidence="3">Cell inner membrane</location>
        <topology evidence="3">Peripheral membrane protein</topology>
        <orientation evidence="3">Cytoplasmic side</orientation>
    </subcellularLocation>
</comment>
<gene>
    <name evidence="3 5" type="primary">nuoC</name>
    <name evidence="5" type="ordered locus">CHU_1380</name>
</gene>
<keyword evidence="3" id="KW-0472">Membrane</keyword>
<dbReference type="GO" id="GO:0005886">
    <property type="term" value="C:plasma membrane"/>
    <property type="evidence" value="ECO:0007669"/>
    <property type="project" value="UniProtKB-SubCell"/>
</dbReference>
<dbReference type="InterPro" id="IPR037232">
    <property type="entry name" value="NADH_quin_OxRdtase_su_C/D-like"/>
</dbReference>
<dbReference type="Proteomes" id="UP000001822">
    <property type="component" value="Chromosome"/>
</dbReference>
<dbReference type="PANTHER" id="PTHR10884">
    <property type="entry name" value="NADH DEHYDROGENASE UBIQUINONE IRON-SULFUR PROTEIN 3"/>
    <property type="match status" value="1"/>
</dbReference>
<dbReference type="GO" id="GO:0048038">
    <property type="term" value="F:quinone binding"/>
    <property type="evidence" value="ECO:0007669"/>
    <property type="project" value="UniProtKB-KW"/>
</dbReference>
<reference evidence="5 6" key="1">
    <citation type="journal article" date="2007" name="Appl. Environ. Microbiol.">
        <title>Genome sequence of the cellulolytic gliding bacterium Cytophaga hutchinsonii.</title>
        <authorList>
            <person name="Xie G."/>
            <person name="Bruce D.C."/>
            <person name="Challacombe J.F."/>
            <person name="Chertkov O."/>
            <person name="Detter J.C."/>
            <person name="Gilna P."/>
            <person name="Han C.S."/>
            <person name="Lucas S."/>
            <person name="Misra M."/>
            <person name="Myers G.L."/>
            <person name="Richardson P."/>
            <person name="Tapia R."/>
            <person name="Thayer N."/>
            <person name="Thompson L.S."/>
            <person name="Brettin T.S."/>
            <person name="Henrissat B."/>
            <person name="Wilson D.B."/>
            <person name="McBride M.J."/>
        </authorList>
    </citation>
    <scope>NUCLEOTIDE SEQUENCE [LARGE SCALE GENOMIC DNA]</scope>
    <source>
        <strain evidence="6">ATCC 33406 / DSM 1761 / CIP 103989 / NBRC 15051 / NCIMB 9469 / D465</strain>
    </source>
</reference>
<evidence type="ECO:0000313" key="5">
    <source>
        <dbReference type="EMBL" id="ABG58652.1"/>
    </source>
</evidence>
<evidence type="ECO:0000256" key="3">
    <source>
        <dbReference type="HAMAP-Rule" id="MF_01357"/>
    </source>
</evidence>
<keyword evidence="3" id="KW-0874">Quinone</keyword>
<protein>
    <recommendedName>
        <fullName evidence="3">NADH-quinone oxidoreductase subunit C</fullName>
        <ecNumber evidence="3">7.1.1.-</ecNumber>
    </recommendedName>
    <alternativeName>
        <fullName evidence="3">NADH dehydrogenase I subunit C</fullName>
    </alternativeName>
    <alternativeName>
        <fullName evidence="3">NDH-1 subunit C</fullName>
    </alternativeName>
</protein>
<dbReference type="Gene3D" id="3.30.460.80">
    <property type="entry name" value="NADH:ubiquinone oxidoreductase, 30kDa subunit"/>
    <property type="match status" value="1"/>
</dbReference>
<dbReference type="EMBL" id="CP000383">
    <property type="protein sequence ID" value="ABG58652.1"/>
    <property type="molecule type" value="Genomic_DNA"/>
</dbReference>
<accession>A0A6N4SQT4</accession>
<evidence type="ECO:0000259" key="4">
    <source>
        <dbReference type="Pfam" id="PF00329"/>
    </source>
</evidence>
<dbReference type="EC" id="7.1.1.-" evidence="3"/>
<proteinExistence type="inferred from homology"/>
<name>A0A6N4SQT4_CYTH3</name>
<evidence type="ECO:0000256" key="1">
    <source>
        <dbReference type="ARBA" id="ARBA00007569"/>
    </source>
</evidence>
<organism evidence="5 6">
    <name type="scientific">Cytophaga hutchinsonii (strain ATCC 33406 / DSM 1761 / CIP 103989 / NBRC 15051 / NCIMB 9469 / D465)</name>
    <dbReference type="NCBI Taxonomy" id="269798"/>
    <lineage>
        <taxon>Bacteria</taxon>
        <taxon>Pseudomonadati</taxon>
        <taxon>Bacteroidota</taxon>
        <taxon>Cytophagia</taxon>
        <taxon>Cytophagales</taxon>
        <taxon>Cytophagaceae</taxon>
        <taxon>Cytophaga</taxon>
    </lineage>
</organism>
<dbReference type="AlphaFoldDB" id="A0A6N4SQT4"/>
<comment type="subunit">
    <text evidence="3">NDH-1 is composed of 14 different subunits. Subunits NuoB, C, D, E, F, and G constitute the peripheral sector of the complex.</text>
</comment>
<evidence type="ECO:0000256" key="2">
    <source>
        <dbReference type="ARBA" id="ARBA00022448"/>
    </source>
</evidence>
<keyword evidence="3" id="KW-0520">NAD</keyword>
<comment type="function">
    <text evidence="3">NDH-1 shuttles electrons from NADH, via FMN and iron-sulfur (Fe-S) centers, to quinones in the respiratory chain. The immediate electron acceptor for the enzyme in this species is believed to be a menaquinone. Couples the redox reaction to proton translocation (for every two electrons transferred, four hydrogen ions are translocated across the cytoplasmic membrane), and thus conserves the redox energy in a proton gradient.</text>
</comment>
<comment type="similarity">
    <text evidence="1 3">Belongs to the complex I 30 kDa subunit family.</text>
</comment>
<feature type="domain" description="NADH:ubiquinone oxidoreductase 30kDa subunit" evidence="4">
    <location>
        <begin position="41"/>
        <end position="162"/>
    </location>
</feature>
<keyword evidence="6" id="KW-1185">Reference proteome</keyword>
<evidence type="ECO:0000313" key="6">
    <source>
        <dbReference type="Proteomes" id="UP000001822"/>
    </source>
</evidence>
<comment type="catalytic activity">
    <reaction evidence="3">
        <text>a quinone + NADH + 5 H(+)(in) = a quinol + NAD(+) + 4 H(+)(out)</text>
        <dbReference type="Rhea" id="RHEA:57888"/>
        <dbReference type="ChEBI" id="CHEBI:15378"/>
        <dbReference type="ChEBI" id="CHEBI:24646"/>
        <dbReference type="ChEBI" id="CHEBI:57540"/>
        <dbReference type="ChEBI" id="CHEBI:57945"/>
        <dbReference type="ChEBI" id="CHEBI:132124"/>
    </reaction>
</comment>
<keyword evidence="3" id="KW-0997">Cell inner membrane</keyword>
<dbReference type="SUPFAM" id="SSF143243">
    <property type="entry name" value="Nqo5-like"/>
    <property type="match status" value="1"/>
</dbReference>
<dbReference type="Pfam" id="PF00329">
    <property type="entry name" value="Complex1_30kDa"/>
    <property type="match status" value="1"/>
</dbReference>
<dbReference type="KEGG" id="chu:CHU_1380"/>
<keyword evidence="5" id="KW-0560">Oxidoreductase</keyword>
<dbReference type="InterPro" id="IPR001268">
    <property type="entry name" value="NADH_UbQ_OxRdtase_30kDa_su"/>
</dbReference>
<keyword evidence="3" id="KW-1003">Cell membrane</keyword>
<dbReference type="InterPro" id="IPR010218">
    <property type="entry name" value="NADH_DH_suC"/>
</dbReference>
<dbReference type="GO" id="GO:0008137">
    <property type="term" value="F:NADH dehydrogenase (ubiquinone) activity"/>
    <property type="evidence" value="ECO:0007669"/>
    <property type="project" value="InterPro"/>
</dbReference>
<keyword evidence="3" id="KW-1278">Translocase</keyword>
<keyword evidence="2 3" id="KW-0813">Transport</keyword>
<sequence>MKNNSSTSMGTLTNQHIIDSLINRFGDKIISTEESYGMLTITIERSYNMNVLNFLYSEASLGFTFLTDLTGVHYPQGEDLLGVVYHLHNLPENIRIRVKAFFPKADPYIDSATTLFQAANWMERETYDFFGIIFTGHPNLIRILNVDDLGYHPMRKEYALEDPTRHDKDDSFFGR</sequence>
<dbReference type="GO" id="GO:0050136">
    <property type="term" value="F:NADH dehydrogenase (quinone) (non-electrogenic) activity"/>
    <property type="evidence" value="ECO:0007669"/>
    <property type="project" value="UniProtKB-UniRule"/>
</dbReference>
<dbReference type="HAMAP" id="MF_01357">
    <property type="entry name" value="NDH1_NuoC"/>
    <property type="match status" value="1"/>
</dbReference>
<dbReference type="PANTHER" id="PTHR10884:SF14">
    <property type="entry name" value="NADH DEHYDROGENASE [UBIQUINONE] IRON-SULFUR PROTEIN 3, MITOCHONDRIAL"/>
    <property type="match status" value="1"/>
</dbReference>